<feature type="chain" id="PRO_5044462968" evidence="1">
    <location>
        <begin position="20"/>
        <end position="168"/>
    </location>
</feature>
<dbReference type="RefSeq" id="WP_215337682.1">
    <property type="nucleotide sequence ID" value="NZ_JAGSGD010000001.1"/>
</dbReference>
<dbReference type="PROSITE" id="PS51257">
    <property type="entry name" value="PROKAR_LIPOPROTEIN"/>
    <property type="match status" value="1"/>
</dbReference>
<dbReference type="EMBL" id="JAGSGD010000001">
    <property type="protein sequence ID" value="MBR7618004.1"/>
    <property type="molecule type" value="Genomic_DNA"/>
</dbReference>
<dbReference type="EMBL" id="CP068570">
    <property type="protein sequence ID" value="QQZ50587.1"/>
    <property type="molecule type" value="Genomic_DNA"/>
</dbReference>
<reference evidence="2" key="2">
    <citation type="submission" date="2021-04" db="EMBL/GenBank/DDBJ databases">
        <title>Draft genome assembly of strain Phenylobacterium sp. 20VBR1 using MiniION and Illumina platforms.</title>
        <authorList>
            <person name="Thomas F.A."/>
            <person name="Krishnan K.P."/>
            <person name="Sinha R.K."/>
        </authorList>
    </citation>
    <scope>NUCLEOTIDE SEQUENCE</scope>
    <source>
        <strain evidence="2">20VBR1</strain>
    </source>
</reference>
<proteinExistence type="predicted"/>
<accession>A0A941HTW7</accession>
<dbReference type="Pfam" id="PF11159">
    <property type="entry name" value="DUF2939"/>
    <property type="match status" value="1"/>
</dbReference>
<feature type="signal peptide" evidence="1">
    <location>
        <begin position="1"/>
        <end position="19"/>
    </location>
</feature>
<keyword evidence="4" id="KW-1185">Reference proteome</keyword>
<dbReference type="Proteomes" id="UP000622580">
    <property type="component" value="Unassembled WGS sequence"/>
</dbReference>
<evidence type="ECO:0000313" key="4">
    <source>
        <dbReference type="Proteomes" id="UP000622580"/>
    </source>
</evidence>
<dbReference type="AlphaFoldDB" id="A0A941HTW7"/>
<dbReference type="InterPro" id="IPR021330">
    <property type="entry name" value="DUF2939"/>
</dbReference>
<evidence type="ECO:0000256" key="1">
    <source>
        <dbReference type="SAM" id="SignalP"/>
    </source>
</evidence>
<protein>
    <submittedName>
        <fullName evidence="2">DUF2939 domain-containing protein</fullName>
    </submittedName>
</protein>
<keyword evidence="1" id="KW-0732">Signal</keyword>
<name>A0A941HTW7_9CAUL</name>
<evidence type="ECO:0000313" key="2">
    <source>
        <dbReference type="EMBL" id="MBR7618004.1"/>
    </source>
</evidence>
<reference evidence="3" key="1">
    <citation type="submission" date="2021-01" db="EMBL/GenBank/DDBJ databases">
        <title>Genome sequence of Phenylobacterium sp. 20VBR1 isolated from a valley glaceir, Ny-Alesund, Svalbard.</title>
        <authorList>
            <person name="Thomas F.A."/>
            <person name="Krishnan K.P."/>
            <person name="Sinha R.K."/>
        </authorList>
    </citation>
    <scope>NUCLEOTIDE SEQUENCE</scope>
    <source>
        <strain evidence="3">20VBR1</strain>
    </source>
</reference>
<sequence length="168" mass="17825">MRIFLVIALAMGLSACATAQRLDAAGDVHALLVSIRDEDQAAFDAHVDRPALKQEISARLTAEARSPKVDKGWQALGAILAPALADIAGDALVQPKVFHKVAESYGYKAGQPIPNRVAIAGSLKAMDDGRVCATKSKDGPCVLVFTQEEGVWKLSGFEGDISSLRLKL</sequence>
<organism evidence="2 4">
    <name type="scientific">Phenylobacterium glaciei</name>
    <dbReference type="NCBI Taxonomy" id="2803784"/>
    <lineage>
        <taxon>Bacteria</taxon>
        <taxon>Pseudomonadati</taxon>
        <taxon>Pseudomonadota</taxon>
        <taxon>Alphaproteobacteria</taxon>
        <taxon>Caulobacterales</taxon>
        <taxon>Caulobacteraceae</taxon>
        <taxon>Phenylobacterium</taxon>
    </lineage>
</organism>
<gene>
    <name evidence="2" type="ORF">JKL49_01270</name>
    <name evidence="3" type="ORF">JKL49_03445</name>
</gene>
<evidence type="ECO:0000313" key="3">
    <source>
        <dbReference type="EMBL" id="QQZ50587.1"/>
    </source>
</evidence>